<protein>
    <submittedName>
        <fullName evidence="1">Uncharacterized protein</fullName>
    </submittedName>
</protein>
<evidence type="ECO:0000313" key="2">
    <source>
        <dbReference type="Proteomes" id="UP000216605"/>
    </source>
</evidence>
<name>A0A256AAB6_9FLAO</name>
<dbReference type="RefSeq" id="WP_094411380.1">
    <property type="nucleotide sequence ID" value="NZ_NOXV01000007.1"/>
</dbReference>
<reference evidence="1 2" key="1">
    <citation type="submission" date="2017-07" db="EMBL/GenBank/DDBJ databases">
        <title>Flavobacterium cyanobacteriorum sp. nov., isolated from cyanobacterial aggregates in a eutrophic lake.</title>
        <authorList>
            <person name="Cai H."/>
        </authorList>
    </citation>
    <scope>NUCLEOTIDE SEQUENCE [LARGE SCALE GENOMIC DNA]</scope>
    <source>
        <strain evidence="1 2">TH021</strain>
    </source>
</reference>
<dbReference type="Proteomes" id="UP000216605">
    <property type="component" value="Unassembled WGS sequence"/>
</dbReference>
<dbReference type="AlphaFoldDB" id="A0A256AAB6"/>
<accession>A0A256AAB6</accession>
<keyword evidence="2" id="KW-1185">Reference proteome</keyword>
<comment type="caution">
    <text evidence="1">The sequence shown here is derived from an EMBL/GenBank/DDBJ whole genome shotgun (WGS) entry which is preliminary data.</text>
</comment>
<gene>
    <name evidence="1" type="ORF">CHU92_00050</name>
</gene>
<organism evidence="1 2">
    <name type="scientific">Flavobacterium cyanobacteriorum</name>
    <dbReference type="NCBI Taxonomy" id="2022802"/>
    <lineage>
        <taxon>Bacteria</taxon>
        <taxon>Pseudomonadati</taxon>
        <taxon>Bacteroidota</taxon>
        <taxon>Flavobacteriia</taxon>
        <taxon>Flavobacteriales</taxon>
        <taxon>Flavobacteriaceae</taxon>
        <taxon>Flavobacterium</taxon>
    </lineage>
</organism>
<dbReference type="EMBL" id="NOXV01000007">
    <property type="protein sequence ID" value="OYQ50613.1"/>
    <property type="molecule type" value="Genomic_DNA"/>
</dbReference>
<sequence length="212" mass="22788">MCNCIQKSRTPLAPGKGFHYKFDCTDSDGNVKKIELDASNDNIAKQLAELECSEGIKTLSFEETEKIMSSIGIKSLDLSESETKDKSASLLADNIVLNPTTWTRIAQYGSGVRGCTIRMSGRWIPGIGHPAWDANGQGGNIFNGANKWCVLIQIHAGTDVVATIPWTAAQGGVMSVGNFGFPTAVIAFMNDDKYDDNTNEAGNPMTASVSLF</sequence>
<proteinExistence type="predicted"/>
<evidence type="ECO:0000313" key="1">
    <source>
        <dbReference type="EMBL" id="OYQ50613.1"/>
    </source>
</evidence>